<sequence length="40" mass="4984">MKEIDEMDIFYYFDVLAYRIKKSRNKETEKVAYIDELDFL</sequence>
<comment type="caution">
    <text evidence="1">The sequence shown here is derived from an EMBL/GenBank/DDBJ whole genome shotgun (WGS) entry which is preliminary data.</text>
</comment>
<dbReference type="EMBL" id="LGSS01000038">
    <property type="protein sequence ID" value="KNF06982.1"/>
    <property type="molecule type" value="Genomic_DNA"/>
</dbReference>
<gene>
    <name evidence="1" type="ORF">CLPU_38c00020</name>
</gene>
<organism evidence="1 2">
    <name type="scientific">Gottschalkia purinilytica</name>
    <name type="common">Clostridium purinilyticum</name>
    <dbReference type="NCBI Taxonomy" id="1503"/>
    <lineage>
        <taxon>Bacteria</taxon>
        <taxon>Bacillati</taxon>
        <taxon>Bacillota</taxon>
        <taxon>Tissierellia</taxon>
        <taxon>Tissierellales</taxon>
        <taxon>Gottschalkiaceae</taxon>
        <taxon>Gottschalkia</taxon>
    </lineage>
</organism>
<name>A0A0L0W682_GOTPU</name>
<dbReference type="RefSeq" id="WP_268760491.1">
    <property type="nucleotide sequence ID" value="NZ_LGSS01000038.1"/>
</dbReference>
<evidence type="ECO:0000313" key="1">
    <source>
        <dbReference type="EMBL" id="KNF06982.1"/>
    </source>
</evidence>
<dbReference type="STRING" id="1503.CLPU_38c00020"/>
<keyword evidence="2" id="KW-1185">Reference proteome</keyword>
<dbReference type="Proteomes" id="UP000037267">
    <property type="component" value="Unassembled WGS sequence"/>
</dbReference>
<accession>A0A0L0W682</accession>
<proteinExistence type="predicted"/>
<evidence type="ECO:0000313" key="2">
    <source>
        <dbReference type="Proteomes" id="UP000037267"/>
    </source>
</evidence>
<dbReference type="AlphaFoldDB" id="A0A0L0W682"/>
<reference evidence="2" key="1">
    <citation type="submission" date="2015-07" db="EMBL/GenBank/DDBJ databases">
        <title>Draft genome sequence of the purine-degrading Gottschalkia purinilyticum DSM 1384 (formerly Clostridium purinilyticum).</title>
        <authorList>
            <person name="Poehlein A."/>
            <person name="Schiel-Bengelsdorf B."/>
            <person name="Bengelsdorf F.R."/>
            <person name="Daniel R."/>
            <person name="Duerre P."/>
        </authorList>
    </citation>
    <scope>NUCLEOTIDE SEQUENCE [LARGE SCALE GENOMIC DNA]</scope>
    <source>
        <strain evidence="2">DSM 1384</strain>
    </source>
</reference>
<protein>
    <submittedName>
        <fullName evidence="1">Uncharacterized protein</fullName>
    </submittedName>
</protein>